<evidence type="ECO:0000256" key="2">
    <source>
        <dbReference type="ARBA" id="ARBA00023002"/>
    </source>
</evidence>
<dbReference type="PANTHER" id="PTHR43544">
    <property type="entry name" value="SHORT-CHAIN DEHYDROGENASE/REDUCTASE"/>
    <property type="match status" value="1"/>
</dbReference>
<dbReference type="InterPro" id="IPR051468">
    <property type="entry name" value="Fungal_SecMetab_SDRs"/>
</dbReference>
<dbReference type="STRING" id="1604334.SAMN05421546_0884"/>
<dbReference type="Gene3D" id="3.40.50.720">
    <property type="entry name" value="NAD(P)-binding Rossmann-like Domain"/>
    <property type="match status" value="1"/>
</dbReference>
<keyword evidence="2" id="KW-0560">Oxidoreductase</keyword>
<keyword evidence="5" id="KW-1185">Reference proteome</keyword>
<evidence type="ECO:0000256" key="3">
    <source>
        <dbReference type="RuleBase" id="RU000363"/>
    </source>
</evidence>
<dbReference type="GO" id="GO:0005737">
    <property type="term" value="C:cytoplasm"/>
    <property type="evidence" value="ECO:0007669"/>
    <property type="project" value="TreeGrafter"/>
</dbReference>
<keyword evidence="1" id="KW-0521">NADP</keyword>
<proteinExistence type="inferred from homology"/>
<dbReference type="PANTHER" id="PTHR43544:SF7">
    <property type="entry name" value="NADB-LER2"/>
    <property type="match status" value="1"/>
</dbReference>
<protein>
    <submittedName>
        <fullName evidence="4">NAD(P)-dependent dehydrogenase, short-chain alcohol dehydrogenase family</fullName>
    </submittedName>
</protein>
<dbReference type="EMBL" id="FTLW01000002">
    <property type="protein sequence ID" value="SIQ23482.1"/>
    <property type="molecule type" value="Genomic_DNA"/>
</dbReference>
<dbReference type="SUPFAM" id="SSF51735">
    <property type="entry name" value="NAD(P)-binding Rossmann-fold domains"/>
    <property type="match status" value="1"/>
</dbReference>
<dbReference type="InterPro" id="IPR002347">
    <property type="entry name" value="SDR_fam"/>
</dbReference>
<gene>
    <name evidence="4" type="ORF">SAMN05421546_0884</name>
</gene>
<dbReference type="AlphaFoldDB" id="A0A1N6R4D3"/>
<accession>A0A1N6R4D3</accession>
<reference evidence="5" key="1">
    <citation type="submission" date="2017-01" db="EMBL/GenBank/DDBJ databases">
        <authorList>
            <person name="Varghese N."/>
            <person name="Submissions S."/>
        </authorList>
    </citation>
    <scope>NUCLEOTIDE SEQUENCE [LARGE SCALE GENOMIC DNA]</scope>
    <source>
        <strain evidence="5">UM1</strain>
    </source>
</reference>
<dbReference type="PRINTS" id="PR00080">
    <property type="entry name" value="SDRFAMILY"/>
</dbReference>
<sequence length="233" mass="24531">MPQNTLVTGANRGIGLEFTRQLLERGDRVIAACRKPGQAHALGALAGEHPGRLQLVPLDVAEAASHHALLGELPLLLGEDKLDLVIQNAGVLHSGERFGQLTEANLLDSFRTNASGPLLLTQSLTPWLADGAKIANLSSILGSLADTHAFSTPSYRISKAAQNMATRLLAAALADRGISVIALHPGWVQTDMGGDGASVAVTDSARGLLKVIDAATPKDSGHFFDWQGREVAW</sequence>
<dbReference type="PRINTS" id="PR00081">
    <property type="entry name" value="GDHRDH"/>
</dbReference>
<dbReference type="Proteomes" id="UP000241788">
    <property type="component" value="Unassembled WGS sequence"/>
</dbReference>
<dbReference type="OrthoDB" id="5786478at2"/>
<evidence type="ECO:0000313" key="4">
    <source>
        <dbReference type="EMBL" id="SIQ23482.1"/>
    </source>
</evidence>
<evidence type="ECO:0000256" key="1">
    <source>
        <dbReference type="ARBA" id="ARBA00022857"/>
    </source>
</evidence>
<dbReference type="InterPro" id="IPR036291">
    <property type="entry name" value="NAD(P)-bd_dom_sf"/>
</dbReference>
<dbReference type="Pfam" id="PF00106">
    <property type="entry name" value="adh_short"/>
    <property type="match status" value="1"/>
</dbReference>
<comment type="similarity">
    <text evidence="3">Belongs to the short-chain dehydrogenases/reductases (SDR) family.</text>
</comment>
<organism evidence="4 5">
    <name type="scientific">Solilutibacter tolerans</name>
    <dbReference type="NCBI Taxonomy" id="1604334"/>
    <lineage>
        <taxon>Bacteria</taxon>
        <taxon>Pseudomonadati</taxon>
        <taxon>Pseudomonadota</taxon>
        <taxon>Gammaproteobacteria</taxon>
        <taxon>Lysobacterales</taxon>
        <taxon>Lysobacteraceae</taxon>
        <taxon>Solilutibacter</taxon>
    </lineage>
</organism>
<name>A0A1N6R4D3_9GAMM</name>
<dbReference type="GO" id="GO:0016491">
    <property type="term" value="F:oxidoreductase activity"/>
    <property type="evidence" value="ECO:0007669"/>
    <property type="project" value="UniProtKB-KW"/>
</dbReference>
<evidence type="ECO:0000313" key="5">
    <source>
        <dbReference type="Proteomes" id="UP000241788"/>
    </source>
</evidence>
<dbReference type="CDD" id="cd05325">
    <property type="entry name" value="carb_red_sniffer_like_SDR_c"/>
    <property type="match status" value="1"/>
</dbReference>
<dbReference type="RefSeq" id="WP_076585683.1">
    <property type="nucleotide sequence ID" value="NZ_FTLW01000002.1"/>
</dbReference>